<dbReference type="EMBL" id="FNUY01000004">
    <property type="protein sequence ID" value="SEG35041.1"/>
    <property type="molecule type" value="Genomic_DNA"/>
</dbReference>
<dbReference type="InterPro" id="IPR048274">
    <property type="entry name" value="MC_hydratase"/>
</dbReference>
<keyword evidence="2" id="KW-1185">Reference proteome</keyword>
<dbReference type="SUPFAM" id="SSF54637">
    <property type="entry name" value="Thioesterase/thiol ester dehydrase-isomerase"/>
    <property type="match status" value="2"/>
</dbReference>
<dbReference type="PANTHER" id="PTHR43664">
    <property type="entry name" value="MONOAMINE OXIDASE-RELATED"/>
    <property type="match status" value="1"/>
</dbReference>
<dbReference type="PIRSF" id="PIRSF021494">
    <property type="entry name" value="Rv0216_prd"/>
    <property type="match status" value="1"/>
</dbReference>
<gene>
    <name evidence="1" type="ORF">SAMN04488115_104410</name>
</gene>
<dbReference type="InterPro" id="IPR029069">
    <property type="entry name" value="HotDog_dom_sf"/>
</dbReference>
<name>A0A1H5ZFJ0_9HYPH</name>
<evidence type="ECO:0000313" key="1">
    <source>
        <dbReference type="EMBL" id="SEG35041.1"/>
    </source>
</evidence>
<sequence>MSEPLPKTNPGRFFEDFNLGETIVHATPRTVTSGDVSLYTASYGSRFAVQSSDVFAKQVGYQAAPVDDLLVFHIVFGKTVPDISLNAVANLGYADGRFLKPVFPGDTLSTTSEVIGLKQTSAGDSGIVYVRSIGRNQHGQIVLSYARWVLVRKRHPGTPAHAEQVPELAKAVLAEELGEGCPSIELAAYDDALAGSRFRWGDYAVGERIDHIDGMSVEEAEHQIATRLYQNTAKVHFDAYGARDTRFGKRLIYGGHVISLARALSFNGLGNAFHIAAINGGRHVAPLFAGDTVYAWSEVIATAELPGRNDVGALRLRLVATKNLPCNEYPLKLGDQYAVGVVLDFDYWALVPR</sequence>
<organism evidence="1 2">
    <name type="scientific">Bosea lathyri</name>
    <dbReference type="NCBI Taxonomy" id="1036778"/>
    <lineage>
        <taxon>Bacteria</taxon>
        <taxon>Pseudomonadati</taxon>
        <taxon>Pseudomonadota</taxon>
        <taxon>Alphaproteobacteria</taxon>
        <taxon>Hyphomicrobiales</taxon>
        <taxon>Boseaceae</taxon>
        <taxon>Bosea</taxon>
    </lineage>
</organism>
<reference evidence="1 2" key="1">
    <citation type="submission" date="2016-10" db="EMBL/GenBank/DDBJ databases">
        <authorList>
            <person name="de Groot N.N."/>
        </authorList>
    </citation>
    <scope>NUCLEOTIDE SEQUENCE [LARGE SCALE GENOMIC DNA]</scope>
    <source>
        <strain evidence="1 2">DSM 26656</strain>
    </source>
</reference>
<protein>
    <submittedName>
        <fullName evidence="1">L-erythro-3-methylmalyl-CoA dehydratase</fullName>
    </submittedName>
</protein>
<accession>A0A1H5ZFJ0</accession>
<dbReference type="OrthoDB" id="9796589at2"/>
<proteinExistence type="predicted"/>
<dbReference type="CDD" id="cd03451">
    <property type="entry name" value="FkbR2"/>
    <property type="match status" value="2"/>
</dbReference>
<dbReference type="InterPro" id="IPR052342">
    <property type="entry name" value="MCH/BMMD"/>
</dbReference>
<dbReference type="InterPro" id="IPR016790">
    <property type="entry name" value="Thiol_ester_hydratase_Rv0216"/>
</dbReference>
<dbReference type="PANTHER" id="PTHR43664:SF1">
    <property type="entry name" value="BETA-METHYLMALYL-COA DEHYDRATASE"/>
    <property type="match status" value="1"/>
</dbReference>
<dbReference type="Pfam" id="PF19315">
    <property type="entry name" value="MC_hydratase"/>
    <property type="match status" value="1"/>
</dbReference>
<dbReference type="RefSeq" id="WP_103872826.1">
    <property type="nucleotide sequence ID" value="NZ_FNUY01000004.1"/>
</dbReference>
<evidence type="ECO:0000313" key="2">
    <source>
        <dbReference type="Proteomes" id="UP000236743"/>
    </source>
</evidence>
<dbReference type="GO" id="GO:0016829">
    <property type="term" value="F:lyase activity"/>
    <property type="evidence" value="ECO:0007669"/>
    <property type="project" value="InterPro"/>
</dbReference>
<dbReference type="Proteomes" id="UP000236743">
    <property type="component" value="Unassembled WGS sequence"/>
</dbReference>
<dbReference type="Gene3D" id="3.10.129.10">
    <property type="entry name" value="Hotdog Thioesterase"/>
    <property type="match status" value="1"/>
</dbReference>
<dbReference type="AlphaFoldDB" id="A0A1H5ZFJ0"/>